<dbReference type="FunFam" id="3.90.226.10:FF:000109">
    <property type="entry name" value="Enoyl-CoA hydratase, putative"/>
    <property type="match status" value="1"/>
</dbReference>
<dbReference type="Proteomes" id="UP001292094">
    <property type="component" value="Unassembled WGS sequence"/>
</dbReference>
<dbReference type="GO" id="GO:0006635">
    <property type="term" value="P:fatty acid beta-oxidation"/>
    <property type="evidence" value="ECO:0007669"/>
    <property type="project" value="TreeGrafter"/>
</dbReference>
<name>A0AAE1NJC6_9EUCA</name>
<dbReference type="GO" id="GO:0016829">
    <property type="term" value="F:lyase activity"/>
    <property type="evidence" value="ECO:0007669"/>
    <property type="project" value="UniProtKB-KW"/>
</dbReference>
<protein>
    <recommendedName>
        <fullName evidence="4">Ethylmalonyl-CoA decarboxylase</fullName>
    </recommendedName>
</protein>
<evidence type="ECO:0000313" key="3">
    <source>
        <dbReference type="Proteomes" id="UP001292094"/>
    </source>
</evidence>
<dbReference type="Gene3D" id="3.90.226.10">
    <property type="entry name" value="2-enoyl-CoA Hydratase, Chain A, domain 1"/>
    <property type="match status" value="1"/>
</dbReference>
<accession>A0AAE1NJC6</accession>
<dbReference type="Pfam" id="PF00378">
    <property type="entry name" value="ECH_1"/>
    <property type="match status" value="1"/>
</dbReference>
<organism evidence="2 3">
    <name type="scientific">Petrolisthes manimaculis</name>
    <dbReference type="NCBI Taxonomy" id="1843537"/>
    <lineage>
        <taxon>Eukaryota</taxon>
        <taxon>Metazoa</taxon>
        <taxon>Ecdysozoa</taxon>
        <taxon>Arthropoda</taxon>
        <taxon>Crustacea</taxon>
        <taxon>Multicrustacea</taxon>
        <taxon>Malacostraca</taxon>
        <taxon>Eumalacostraca</taxon>
        <taxon>Eucarida</taxon>
        <taxon>Decapoda</taxon>
        <taxon>Pleocyemata</taxon>
        <taxon>Anomura</taxon>
        <taxon>Galatheoidea</taxon>
        <taxon>Porcellanidae</taxon>
        <taxon>Petrolisthes</taxon>
    </lineage>
</organism>
<evidence type="ECO:0008006" key="4">
    <source>
        <dbReference type="Google" id="ProtNLM"/>
    </source>
</evidence>
<dbReference type="CDD" id="cd06558">
    <property type="entry name" value="crotonase-like"/>
    <property type="match status" value="1"/>
</dbReference>
<dbReference type="InterPro" id="IPR001753">
    <property type="entry name" value="Enoyl-CoA_hydra/iso"/>
</dbReference>
<dbReference type="PANTHER" id="PTHR11941:SF27">
    <property type="entry name" value="ETHYLMALONYL-COA DECARBOXYLASE"/>
    <property type="match status" value="1"/>
</dbReference>
<gene>
    <name evidence="2" type="ORF">Pmani_036429</name>
</gene>
<comment type="caution">
    <text evidence="2">The sequence shown here is derived from an EMBL/GenBank/DDBJ whole genome shotgun (WGS) entry which is preliminary data.</text>
</comment>
<dbReference type="InterPro" id="IPR029045">
    <property type="entry name" value="ClpP/crotonase-like_dom_sf"/>
</dbReference>
<dbReference type="PANTHER" id="PTHR11941">
    <property type="entry name" value="ENOYL-COA HYDRATASE-RELATED"/>
    <property type="match status" value="1"/>
</dbReference>
<evidence type="ECO:0000256" key="1">
    <source>
        <dbReference type="ARBA" id="ARBA00023239"/>
    </source>
</evidence>
<reference evidence="2" key="1">
    <citation type="submission" date="2023-11" db="EMBL/GenBank/DDBJ databases">
        <title>Genome assemblies of two species of porcelain crab, Petrolisthes cinctipes and Petrolisthes manimaculis (Anomura: Porcellanidae).</title>
        <authorList>
            <person name="Angst P."/>
        </authorList>
    </citation>
    <scope>NUCLEOTIDE SEQUENCE</scope>
    <source>
        <strain evidence="2">PB745_02</strain>
        <tissue evidence="2">Gill</tissue>
    </source>
</reference>
<evidence type="ECO:0000313" key="2">
    <source>
        <dbReference type="EMBL" id="KAK4290693.1"/>
    </source>
</evidence>
<dbReference type="EMBL" id="JAWZYT010005400">
    <property type="protein sequence ID" value="KAK4290693.1"/>
    <property type="molecule type" value="Genomic_DNA"/>
</dbReference>
<dbReference type="SUPFAM" id="SSF52096">
    <property type="entry name" value="ClpP/crotonase"/>
    <property type="match status" value="1"/>
</dbReference>
<dbReference type="AlphaFoldDB" id="A0AAE1NJC6"/>
<dbReference type="GO" id="GO:0005829">
    <property type="term" value="C:cytosol"/>
    <property type="evidence" value="ECO:0007669"/>
    <property type="project" value="TreeGrafter"/>
</dbReference>
<keyword evidence="3" id="KW-1185">Reference proteome</keyword>
<keyword evidence="1" id="KW-0456">Lyase</keyword>
<proteinExistence type="predicted"/>
<sequence>MLSRWVHQKLLSRAAYLVWLQKFNSNSSSSSATLVPQARERLKGLGDGQVSLVKDEGTGVATITLSHPQKKNALSGQMMVALWDITQELENWSHGKAVILCSEGDTFCSGGDLTTVRSISNPQDGLLMSTFMHDALMRLYCLPLVTVCLVHGKAIGGGAELTTATDYRIFTDAGEISFVQAKMGVAPGWGGGTRLVNILGPSAALELFLTCKKVDGRQAMKLGLASHMVESKRRHEDTLAWLTHFTQHEPQVIQAMKNIVVGARDLPLHDAALKERLNFAPLWGGPANVRALERNIKHK</sequence>